<dbReference type="PANTHER" id="PTHR23152:SF4">
    <property type="entry name" value="2-OXOADIPATE DEHYDROGENASE COMPLEX COMPONENT E1"/>
    <property type="match status" value="1"/>
</dbReference>
<keyword evidence="3" id="KW-0809">Transit peptide</keyword>
<dbReference type="InterPro" id="IPR031717">
    <property type="entry name" value="ODO-1/KGD_C"/>
</dbReference>
<evidence type="ECO:0000256" key="5">
    <source>
        <dbReference type="ARBA" id="ARBA00023052"/>
    </source>
</evidence>
<organism evidence="12 13">
    <name type="scientific">Popillia japonica</name>
    <name type="common">Japanese beetle</name>
    <dbReference type="NCBI Taxonomy" id="7064"/>
    <lineage>
        <taxon>Eukaryota</taxon>
        <taxon>Metazoa</taxon>
        <taxon>Ecdysozoa</taxon>
        <taxon>Arthropoda</taxon>
        <taxon>Hexapoda</taxon>
        <taxon>Insecta</taxon>
        <taxon>Pterygota</taxon>
        <taxon>Neoptera</taxon>
        <taxon>Endopterygota</taxon>
        <taxon>Coleoptera</taxon>
        <taxon>Polyphaga</taxon>
        <taxon>Scarabaeiformia</taxon>
        <taxon>Scarabaeidae</taxon>
        <taxon>Rutelinae</taxon>
        <taxon>Popillia</taxon>
    </lineage>
</organism>
<evidence type="ECO:0000256" key="2">
    <source>
        <dbReference type="ARBA" id="ARBA00006936"/>
    </source>
</evidence>
<proteinExistence type="inferred from homology"/>
<dbReference type="GO" id="GO:0005739">
    <property type="term" value="C:mitochondrion"/>
    <property type="evidence" value="ECO:0007669"/>
    <property type="project" value="TreeGrafter"/>
</dbReference>
<feature type="domain" description="2-oxoglutarate dehydrogenase E1 component/KDG C-terminal" evidence="11">
    <location>
        <begin position="651"/>
        <end position="738"/>
    </location>
</feature>
<reference evidence="12 13" key="1">
    <citation type="journal article" date="2024" name="BMC Genomics">
        <title>De novo assembly and annotation of Popillia japonica's genome with initial clues to its potential as an invasive pest.</title>
        <authorList>
            <person name="Cucini C."/>
            <person name="Boschi S."/>
            <person name="Funari R."/>
            <person name="Cardaioli E."/>
            <person name="Iannotti N."/>
            <person name="Marturano G."/>
            <person name="Paoli F."/>
            <person name="Bruttini M."/>
            <person name="Carapelli A."/>
            <person name="Frati F."/>
            <person name="Nardi F."/>
        </authorList>
    </citation>
    <scope>NUCLEOTIDE SEQUENCE [LARGE SCALE GENOMIC DNA]</scope>
    <source>
        <strain evidence="12">DMR45628</strain>
    </source>
</reference>
<dbReference type="PIRSF" id="PIRSF000157">
    <property type="entry name" value="Oxoglu_dh_E1"/>
    <property type="match status" value="1"/>
</dbReference>
<comment type="caution">
    <text evidence="12">The sequence shown here is derived from an EMBL/GenBank/DDBJ whole genome shotgun (WGS) entry which is preliminary data.</text>
</comment>
<sequence>MHRLGNALLSGRCLGGIGRSIKDTNKQIFRYNSSGLPKLQNDDDAVENVETIYRRWLQNPSSVSTGWNAFFQNVSNTKSDMKGSSSLNYIQERGYAGSQVDSKKLTDNLNVIDLIRRYQTRGYLQADLDPLGLNGCVVRMHFVTPSGQPLKHIKDEHKRMVDELRAVIKDDQLFQLPGDTYIGGNETSLPLSEIIKRLEEAYCRHITVEYGHLNSMAQCEWLKKRFEPPGVTKLSKDLKRLTLARVIRSVGFEAFANKKFPSVKRFGVEGGESGIVCLKQILDKSSEFGATCFVMGMAHRGRVNTIANVCRQDLEHVFAQFHSLDVADPFEADVKYHLGLCLDRLNSVTNKQIRCIMIANPSHLECSGSLVMGRTRAEQFFRGDTTGKMVVPILVHGDAALAGQGIVYEIAQFGDVPGFTTFGSIHVVLNNQLGYTTVPVDGRTSEFSTDLAKVVAAPIIRVNGDNPEAVVYAANIAAEWRATWHRDIFIDIVVYRRQGHSEGDEPSFTQPIMYNQIKNTKSIMDLYAEKLISEGVVNAKEVRDNQIKNTKSIMDLYAEKLISEGVVNAKEIEETKLKYEKLCEAALEKGKTHKTFNPLPWADSKWSPDDFKNKKQEMPITGIPEDVIHHILNAISAVPQGLVLHKGFERMVAVHQLFIAHPFPYDLLAAEIAKYPNAKYVFVQEEHCNQGYHHFVIPRLQNLLPGKEIKLVSRGPGAGGAPGMPATFARQLVVLLKKFIEA</sequence>
<dbReference type="InterPro" id="IPR032106">
    <property type="entry name" value="2-oxogl_dehyd_N"/>
</dbReference>
<protein>
    <recommendedName>
        <fullName evidence="7">2-oxoglutarate dehydrogenase, mitochondrial</fullName>
    </recommendedName>
    <alternativeName>
        <fullName evidence="8">2-oxoglutarate dehydrogenase complex component E1</fullName>
    </alternativeName>
</protein>
<evidence type="ECO:0000313" key="12">
    <source>
        <dbReference type="EMBL" id="KAK9759311.1"/>
    </source>
</evidence>
<dbReference type="GO" id="GO:0004591">
    <property type="term" value="F:oxoglutarate dehydrogenase (succinyl-transferring) activity"/>
    <property type="evidence" value="ECO:0007669"/>
    <property type="project" value="TreeGrafter"/>
</dbReference>
<dbReference type="Gene3D" id="1.10.287.1150">
    <property type="entry name" value="TPP helical domain"/>
    <property type="match status" value="1"/>
</dbReference>
<dbReference type="Pfam" id="PF16078">
    <property type="entry name" value="2-oxogl_dehyd_N"/>
    <property type="match status" value="1"/>
</dbReference>
<dbReference type="GO" id="GO:0006099">
    <property type="term" value="P:tricarboxylic acid cycle"/>
    <property type="evidence" value="ECO:0007669"/>
    <property type="project" value="TreeGrafter"/>
</dbReference>
<feature type="domain" description="2-oxoglutarate dehydrogenase E1 component N-terminal" evidence="10">
    <location>
        <begin position="49"/>
        <end position="76"/>
    </location>
</feature>
<dbReference type="Proteomes" id="UP001458880">
    <property type="component" value="Unassembled WGS sequence"/>
</dbReference>
<evidence type="ECO:0000313" key="13">
    <source>
        <dbReference type="Proteomes" id="UP001458880"/>
    </source>
</evidence>
<keyword evidence="4" id="KW-0560">Oxidoreductase</keyword>
<evidence type="ECO:0000259" key="9">
    <source>
        <dbReference type="Pfam" id="PF00676"/>
    </source>
</evidence>
<dbReference type="Gene3D" id="3.40.50.970">
    <property type="match status" value="1"/>
</dbReference>
<evidence type="ECO:0000256" key="7">
    <source>
        <dbReference type="ARBA" id="ARBA00040267"/>
    </source>
</evidence>
<comment type="cofactor">
    <cofactor evidence="1">
        <name>thiamine diphosphate</name>
        <dbReference type="ChEBI" id="CHEBI:58937"/>
    </cofactor>
</comment>
<dbReference type="InterPro" id="IPR029061">
    <property type="entry name" value="THDP-binding"/>
</dbReference>
<dbReference type="Pfam" id="PF16870">
    <property type="entry name" value="OxoGdeHyase_C"/>
    <property type="match status" value="1"/>
</dbReference>
<feature type="domain" description="Dehydrogenase E1 component" evidence="9">
    <location>
        <begin position="250"/>
        <end position="557"/>
    </location>
</feature>
<evidence type="ECO:0000256" key="8">
    <source>
        <dbReference type="ARBA" id="ARBA00042984"/>
    </source>
</evidence>
<dbReference type="InterPro" id="IPR001017">
    <property type="entry name" value="DH_E1"/>
</dbReference>
<dbReference type="AlphaFoldDB" id="A0AAW1NLW1"/>
<dbReference type="EMBL" id="JASPKY010000001">
    <property type="protein sequence ID" value="KAK9759311.1"/>
    <property type="molecule type" value="Genomic_DNA"/>
</dbReference>
<dbReference type="GO" id="GO:0030976">
    <property type="term" value="F:thiamine pyrophosphate binding"/>
    <property type="evidence" value="ECO:0007669"/>
    <property type="project" value="InterPro"/>
</dbReference>
<evidence type="ECO:0000256" key="4">
    <source>
        <dbReference type="ARBA" id="ARBA00023002"/>
    </source>
</evidence>
<evidence type="ECO:0000256" key="1">
    <source>
        <dbReference type="ARBA" id="ARBA00001964"/>
    </source>
</evidence>
<evidence type="ECO:0000256" key="6">
    <source>
        <dbReference type="ARBA" id="ARBA00037426"/>
    </source>
</evidence>
<comment type="similarity">
    <text evidence="2">Belongs to the alpha-ketoglutarate dehydrogenase family.</text>
</comment>
<dbReference type="GO" id="GO:0045252">
    <property type="term" value="C:oxoglutarate dehydrogenase complex"/>
    <property type="evidence" value="ECO:0007669"/>
    <property type="project" value="TreeGrafter"/>
</dbReference>
<evidence type="ECO:0000259" key="11">
    <source>
        <dbReference type="Pfam" id="PF16870"/>
    </source>
</evidence>
<evidence type="ECO:0000259" key="10">
    <source>
        <dbReference type="Pfam" id="PF16078"/>
    </source>
</evidence>
<dbReference type="InterPro" id="IPR042179">
    <property type="entry name" value="KGD_C_sf"/>
</dbReference>
<name>A0AAW1NLW1_POPJA</name>
<dbReference type="Gene3D" id="3.40.50.11610">
    <property type="entry name" value="Multifunctional 2-oxoglutarate metabolism enzyme, C-terminal domain"/>
    <property type="match status" value="1"/>
</dbReference>
<comment type="function">
    <text evidence="6">The 2-oxoglutarate dehydrogenase complex catalyzes the overall conversion of 2-oxoglutarate to succinyl-CoA and CO(2). It contains multiple copies of three enzymatic components: 2-oxoglutarate dehydrogenase (E1), dihydrolipoamide succinyltransferase (E2) and lipoamide dehydrogenase (E3).</text>
</comment>
<dbReference type="Pfam" id="PF00676">
    <property type="entry name" value="E1_dh"/>
    <property type="match status" value="1"/>
</dbReference>
<dbReference type="PANTHER" id="PTHR23152">
    <property type="entry name" value="2-OXOGLUTARATE DEHYDROGENASE"/>
    <property type="match status" value="1"/>
</dbReference>
<evidence type="ECO:0000256" key="3">
    <source>
        <dbReference type="ARBA" id="ARBA00022946"/>
    </source>
</evidence>
<gene>
    <name evidence="12" type="ORF">QE152_g15</name>
</gene>
<dbReference type="SUPFAM" id="SSF52518">
    <property type="entry name" value="Thiamin diphosphate-binding fold (THDP-binding)"/>
    <property type="match status" value="1"/>
</dbReference>
<keyword evidence="5" id="KW-0786">Thiamine pyrophosphate</keyword>
<accession>A0AAW1NLW1</accession>
<keyword evidence="13" id="KW-1185">Reference proteome</keyword>
<dbReference type="InterPro" id="IPR011603">
    <property type="entry name" value="2oxoglutarate_DH_E1"/>
</dbReference>